<organism evidence="2 3">
    <name type="scientific">Nephila pilipes</name>
    <name type="common">Giant wood spider</name>
    <name type="synonym">Nephila maculata</name>
    <dbReference type="NCBI Taxonomy" id="299642"/>
    <lineage>
        <taxon>Eukaryota</taxon>
        <taxon>Metazoa</taxon>
        <taxon>Ecdysozoa</taxon>
        <taxon>Arthropoda</taxon>
        <taxon>Chelicerata</taxon>
        <taxon>Arachnida</taxon>
        <taxon>Araneae</taxon>
        <taxon>Araneomorphae</taxon>
        <taxon>Entelegynae</taxon>
        <taxon>Araneoidea</taxon>
        <taxon>Nephilidae</taxon>
        <taxon>Nephila</taxon>
    </lineage>
</organism>
<comment type="caution">
    <text evidence="2">The sequence shown here is derived from an EMBL/GenBank/DDBJ whole genome shotgun (WGS) entry which is preliminary data.</text>
</comment>
<feature type="region of interest" description="Disordered" evidence="1">
    <location>
        <begin position="1"/>
        <end position="24"/>
    </location>
</feature>
<accession>A0A8X6TZX4</accession>
<gene>
    <name evidence="2" type="ORF">NPIL_5121</name>
</gene>
<proteinExistence type="predicted"/>
<evidence type="ECO:0000313" key="3">
    <source>
        <dbReference type="Proteomes" id="UP000887013"/>
    </source>
</evidence>
<dbReference type="AlphaFoldDB" id="A0A8X6TZX4"/>
<feature type="compositionally biased region" description="Polar residues" evidence="1">
    <location>
        <begin position="1"/>
        <end position="16"/>
    </location>
</feature>
<evidence type="ECO:0000313" key="2">
    <source>
        <dbReference type="EMBL" id="GFT65414.1"/>
    </source>
</evidence>
<protein>
    <submittedName>
        <fullName evidence="2">Uncharacterized protein</fullName>
    </submittedName>
</protein>
<keyword evidence="3" id="KW-1185">Reference proteome</keyword>
<name>A0A8X6TZX4_NEPPI</name>
<dbReference type="Proteomes" id="UP000887013">
    <property type="component" value="Unassembled WGS sequence"/>
</dbReference>
<evidence type="ECO:0000256" key="1">
    <source>
        <dbReference type="SAM" id="MobiDB-lite"/>
    </source>
</evidence>
<sequence length="104" mass="12089">MCSAKVSHTTPTTPNVTEKIERQHRTPEKCYKSNNSIRWTEIYLYQQIATWFESCQYGSDTNHSIAQMMYGTNIKLPGKFFDNYTIKIDHETFVPVAEVYGKAK</sequence>
<reference evidence="2" key="1">
    <citation type="submission" date="2020-08" db="EMBL/GenBank/DDBJ databases">
        <title>Multicomponent nature underlies the extraordinary mechanical properties of spider dragline silk.</title>
        <authorList>
            <person name="Kono N."/>
            <person name="Nakamura H."/>
            <person name="Mori M."/>
            <person name="Yoshida Y."/>
            <person name="Ohtoshi R."/>
            <person name="Malay A.D."/>
            <person name="Moran D.A.P."/>
            <person name="Tomita M."/>
            <person name="Numata K."/>
            <person name="Arakawa K."/>
        </authorList>
    </citation>
    <scope>NUCLEOTIDE SEQUENCE</scope>
</reference>
<dbReference type="EMBL" id="BMAW01115243">
    <property type="protein sequence ID" value="GFT65414.1"/>
    <property type="molecule type" value="Genomic_DNA"/>
</dbReference>